<sequence>RHWWRNRQCLESHIHILVDVNVLLFKTLQTHIFKQHITEGKGHVLDMESFLKGSVYLLKESTPTHKLSLWPSSVGRWQPSVTIYQQTLRPLETFFHGPPDTTAVNSCLILYILPSLAASSAFVSVSPTLCVYLCLTRSVCYNHFSVSCCDI</sequence>
<accession>A0A3Q3KLG2</accession>
<evidence type="ECO:0000313" key="1">
    <source>
        <dbReference type="Ensembl" id="ENSMAMP00000001723.2"/>
    </source>
</evidence>
<reference evidence="1" key="1">
    <citation type="submission" date="2025-08" db="UniProtKB">
        <authorList>
            <consortium name="Ensembl"/>
        </authorList>
    </citation>
    <scope>IDENTIFICATION</scope>
</reference>
<name>A0A3Q3KLG2_9TELE</name>
<evidence type="ECO:0000313" key="2">
    <source>
        <dbReference type="Proteomes" id="UP000261640"/>
    </source>
</evidence>
<organism evidence="1 2">
    <name type="scientific">Mastacembelus armatus</name>
    <name type="common">zig-zag eel</name>
    <dbReference type="NCBI Taxonomy" id="205130"/>
    <lineage>
        <taxon>Eukaryota</taxon>
        <taxon>Metazoa</taxon>
        <taxon>Chordata</taxon>
        <taxon>Craniata</taxon>
        <taxon>Vertebrata</taxon>
        <taxon>Euteleostomi</taxon>
        <taxon>Actinopterygii</taxon>
        <taxon>Neopterygii</taxon>
        <taxon>Teleostei</taxon>
        <taxon>Neoteleostei</taxon>
        <taxon>Acanthomorphata</taxon>
        <taxon>Anabantaria</taxon>
        <taxon>Synbranchiformes</taxon>
        <taxon>Mastacembelidae</taxon>
        <taxon>Mastacembelus</taxon>
    </lineage>
</organism>
<dbReference type="Proteomes" id="UP000261640">
    <property type="component" value="Unplaced"/>
</dbReference>
<dbReference type="Ensembl" id="ENSMAMT00000001758.2">
    <property type="protein sequence ID" value="ENSMAMP00000001723.2"/>
    <property type="gene ID" value="ENSMAMG00000001221.2"/>
</dbReference>
<proteinExistence type="predicted"/>
<protein>
    <submittedName>
        <fullName evidence="1">Uncharacterized protein</fullName>
    </submittedName>
</protein>
<dbReference type="AlphaFoldDB" id="A0A3Q3KLG2"/>
<reference evidence="1" key="2">
    <citation type="submission" date="2025-09" db="UniProtKB">
        <authorList>
            <consortium name="Ensembl"/>
        </authorList>
    </citation>
    <scope>IDENTIFICATION</scope>
</reference>
<keyword evidence="2" id="KW-1185">Reference proteome</keyword>
<dbReference type="InParanoid" id="A0A3Q3KLG2"/>